<keyword evidence="3 6" id="KW-0732">Signal</keyword>
<dbReference type="GeneTree" id="ENSGT00390000011517"/>
<evidence type="ECO:0000256" key="5">
    <source>
        <dbReference type="SAM" id="MobiDB-lite"/>
    </source>
</evidence>
<dbReference type="InterPro" id="IPR056475">
    <property type="entry name" value="GBD_Hemicentin/VWA7"/>
</dbReference>
<dbReference type="PANTHER" id="PTHR14905:SF22">
    <property type="entry name" value="VON WILLEBRAND FACTOR A DOMAIN-CONTAINING PROTEIN 7-LIKE"/>
    <property type="match status" value="1"/>
</dbReference>
<evidence type="ECO:0000259" key="8">
    <source>
        <dbReference type="Pfam" id="PF23610"/>
    </source>
</evidence>
<dbReference type="InterPro" id="IPR057615">
    <property type="entry name" value="Ig_VWA7"/>
</dbReference>
<keyword evidence="13" id="KW-1185">Reference proteome</keyword>
<evidence type="ECO:0000259" key="9">
    <source>
        <dbReference type="Pfam" id="PF23619"/>
    </source>
</evidence>
<reference evidence="12" key="2">
    <citation type="submission" date="2020-02" db="EMBL/GenBank/DDBJ databases">
        <title>Esox lucius (northern pike) genome, fEsoLuc1, primary haplotype.</title>
        <authorList>
            <person name="Myers G."/>
            <person name="Karagic N."/>
            <person name="Meyer A."/>
            <person name="Pippel M."/>
            <person name="Reichard M."/>
            <person name="Winkler S."/>
            <person name="Tracey A."/>
            <person name="Sims Y."/>
            <person name="Howe K."/>
            <person name="Rhie A."/>
            <person name="Formenti G."/>
            <person name="Durbin R."/>
            <person name="Fedrigo O."/>
            <person name="Jarvis E.D."/>
        </authorList>
    </citation>
    <scope>NUCLEOTIDE SEQUENCE [LARGE SCALE GENOMIC DNA]</scope>
</reference>
<dbReference type="InterPro" id="IPR057613">
    <property type="entry name" value="VWA7_4"/>
</dbReference>
<reference evidence="12" key="4">
    <citation type="submission" date="2025-09" db="UniProtKB">
        <authorList>
            <consortium name="Ensembl"/>
        </authorList>
    </citation>
    <scope>IDENTIFICATION</scope>
</reference>
<evidence type="ECO:0000259" key="7">
    <source>
        <dbReference type="Pfam" id="PF23560"/>
    </source>
</evidence>
<evidence type="ECO:0000259" key="11">
    <source>
        <dbReference type="Pfam" id="PF25107"/>
    </source>
</evidence>
<feature type="domain" description="VWA7 beta-sandwich" evidence="8">
    <location>
        <begin position="587"/>
        <end position="684"/>
    </location>
</feature>
<dbReference type="Bgee" id="ENSELUG00000012472">
    <property type="expression patterns" value="Expressed in mesonephros and 15 other cell types or tissues"/>
</dbReference>
<dbReference type="InterPro" id="IPR056862">
    <property type="entry name" value="VWA7_N"/>
</dbReference>
<keyword evidence="4" id="KW-0325">Glycoprotein</keyword>
<dbReference type="CDD" id="cd00198">
    <property type="entry name" value="vWFA"/>
    <property type="match status" value="1"/>
</dbReference>
<name>A0A6Q2XHP2_ESOLU</name>
<sequence length="957" mass="101299">MSPMVGVSLLALVLSGGSWAFVPTGDGPSTHVRMTESAVLQKVVEVCRAIAESEGRDFILTGNSPEEIVQACLGPTATGEVSASKFKSALNEINEQHPLVDRDFADSPEHHFDSEEFVRGRGLITDGVASIKANVRKENFVAARETLGKVLHTLQDFYSHSNWVDLGYTQPYINLLRPDLPLENLADFKTPTCKDCTNGGFCPNSILPDILNKKILTSGYMGIYTPAKPRGKCSHGGAADLSSLEIPRGGISKDELRADNVALHNAAVTLATTASLQLLDDIRGAAGDKDFLRLMGIARSSVLAFVIDTTGSMSDDIAEAKRMVNEIIDSKKGTQDEPSQYILVPFNDPDFGPLIRTTEPNVMKAQVAKLTAKGGGDKPEMCLSGLQLALTGAPASSHIYVFTDAPPKDISLKDTIVALIRSTKSTVSFFMTGDGAGARRRKRAVGMFDIYKDLALASGGQAIGVSKANLPQATDIIADSSTSALVTVLQRARNPGKAEKFSFQLDESLTNITIYITGKSLTFTLKNPAGVTQTETEASGKLGTVQKVGNLYRIRLASNKQTGLWEINMNSNQPYTLKITGQSTIAFIYDFVESFGGPHPGYAPISGRPESGVPAILLVSVLGKKGPASFKISDVALVTVSGSEVVGGILEGMGNGDFLVTVTKVPAGEFVVLLNGTDLVSSTLFQRQSTTQMSVSKVTIRAVVDRTMEPGKAFTLPFVVMTNSTGGTYKINARNDKDFTMNYPTSVMVGTGEKATANLTITAPANTESGTDITLTVEAVAPGSVDSNYVVLRLSVVTKVTDFTPPQCEVVNVSAVDCPADPVFCNASFWQLSANLTDGVNGTGIATLKSRQGVGSLTHTDLKQMFVAAYFNASCCSRTVELVAVDNAMNVGTCLHSLPSITTSVAPSTAPSSGPPTAPSSAPSTAPSSGPPSLTLSLPLWFCLLVSALPLYHPGTY</sequence>
<dbReference type="GO" id="GO:0005576">
    <property type="term" value="C:extracellular region"/>
    <property type="evidence" value="ECO:0007669"/>
    <property type="project" value="UniProtKB-SubCell"/>
</dbReference>
<evidence type="ECO:0000256" key="2">
    <source>
        <dbReference type="ARBA" id="ARBA00022525"/>
    </source>
</evidence>
<dbReference type="PANTHER" id="PTHR14905">
    <property type="entry name" value="NG37"/>
    <property type="match status" value="1"/>
</dbReference>
<dbReference type="Gene3D" id="3.40.50.410">
    <property type="entry name" value="von Willebrand factor, type A domain"/>
    <property type="match status" value="1"/>
</dbReference>
<dbReference type="Proteomes" id="UP000265140">
    <property type="component" value="Chromosome 25"/>
</dbReference>
<evidence type="ECO:0000256" key="3">
    <source>
        <dbReference type="ARBA" id="ARBA00022729"/>
    </source>
</evidence>
<feature type="domain" description="Hemicentin/VWA7 galactose-binding" evidence="7">
    <location>
        <begin position="486"/>
        <end position="584"/>
    </location>
</feature>
<comment type="subcellular location">
    <subcellularLocation>
        <location evidence="1">Secreted</location>
    </subcellularLocation>
</comment>
<evidence type="ECO:0000313" key="13">
    <source>
        <dbReference type="Proteomes" id="UP000265140"/>
    </source>
</evidence>
<dbReference type="InterPro" id="IPR056861">
    <property type="entry name" value="HMCN1-like_VWA"/>
</dbReference>
<dbReference type="Pfam" id="PF23619">
    <property type="entry name" value="Ig_VWA7"/>
    <property type="match status" value="1"/>
</dbReference>
<reference evidence="12" key="3">
    <citation type="submission" date="2025-08" db="UniProtKB">
        <authorList>
            <consortium name="Ensembl"/>
        </authorList>
    </citation>
    <scope>IDENTIFICATION</scope>
</reference>
<feature type="domain" description="VWA7 N-terminal" evidence="11">
    <location>
        <begin position="65"/>
        <end position="292"/>
    </location>
</feature>
<feature type="signal peptide" evidence="6">
    <location>
        <begin position="1"/>
        <end position="20"/>
    </location>
</feature>
<feature type="chain" id="PRO_5044348106" description="von Willebrand factor A domain containing 11" evidence="6">
    <location>
        <begin position="21"/>
        <end position="957"/>
    </location>
</feature>
<evidence type="ECO:0000259" key="10">
    <source>
        <dbReference type="Pfam" id="PF25106"/>
    </source>
</evidence>
<dbReference type="Pfam" id="PF23560">
    <property type="entry name" value="GBD_Hemicentin"/>
    <property type="match status" value="1"/>
</dbReference>
<dbReference type="AlphaFoldDB" id="A0A6Q2XHP2"/>
<feature type="compositionally biased region" description="Low complexity" evidence="5">
    <location>
        <begin position="919"/>
        <end position="929"/>
    </location>
</feature>
<dbReference type="RefSeq" id="XP_034146851.1">
    <property type="nucleotide sequence ID" value="XM_034290960.1"/>
</dbReference>
<evidence type="ECO:0008006" key="14">
    <source>
        <dbReference type="Google" id="ProtNLM"/>
    </source>
</evidence>
<organism evidence="12 13">
    <name type="scientific">Esox lucius</name>
    <name type="common">Northern pike</name>
    <dbReference type="NCBI Taxonomy" id="8010"/>
    <lineage>
        <taxon>Eukaryota</taxon>
        <taxon>Metazoa</taxon>
        <taxon>Chordata</taxon>
        <taxon>Craniata</taxon>
        <taxon>Vertebrata</taxon>
        <taxon>Euteleostomi</taxon>
        <taxon>Actinopterygii</taxon>
        <taxon>Neopterygii</taxon>
        <taxon>Teleostei</taxon>
        <taxon>Protacanthopterygii</taxon>
        <taxon>Esociformes</taxon>
        <taxon>Esocidae</taxon>
        <taxon>Esox</taxon>
    </lineage>
</organism>
<keyword evidence="2" id="KW-0964">Secreted</keyword>
<evidence type="ECO:0000256" key="6">
    <source>
        <dbReference type="SAM" id="SignalP"/>
    </source>
</evidence>
<feature type="domain" description="Hemicentin-1-like von Willebrand factor A" evidence="10">
    <location>
        <begin position="303"/>
        <end position="467"/>
    </location>
</feature>
<evidence type="ECO:0000256" key="4">
    <source>
        <dbReference type="ARBA" id="ARBA00023180"/>
    </source>
</evidence>
<dbReference type="GeneID" id="105020899"/>
<dbReference type="Pfam" id="PF25106">
    <property type="entry name" value="VWA_4"/>
    <property type="match status" value="1"/>
</dbReference>
<dbReference type="InterPro" id="IPR036465">
    <property type="entry name" value="vWFA_dom_sf"/>
</dbReference>
<dbReference type="InterPro" id="IPR052577">
    <property type="entry name" value="VWA7"/>
</dbReference>
<dbReference type="Pfam" id="PF25107">
    <property type="entry name" value="VWA7_N"/>
    <property type="match status" value="1"/>
</dbReference>
<dbReference type="Pfam" id="PF23610">
    <property type="entry name" value="VWA7_4"/>
    <property type="match status" value="1"/>
</dbReference>
<evidence type="ECO:0000256" key="1">
    <source>
        <dbReference type="ARBA" id="ARBA00004613"/>
    </source>
</evidence>
<protein>
    <recommendedName>
        <fullName evidence="14">von Willebrand factor A domain containing 11</fullName>
    </recommendedName>
</protein>
<dbReference type="SUPFAM" id="SSF53300">
    <property type="entry name" value="vWA-like"/>
    <property type="match status" value="1"/>
</dbReference>
<reference evidence="13" key="1">
    <citation type="journal article" date="2014" name="PLoS ONE">
        <title>The genome and linkage map of the northern pike (Esox lucius): conserved synteny revealed between the salmonid sister group and the Neoteleostei.</title>
        <authorList>
            <person name="Rondeau E.B."/>
            <person name="Minkley D.R."/>
            <person name="Leong J.S."/>
            <person name="Messmer A.M."/>
            <person name="Jantzen J.R."/>
            <person name="von Schalburg K.R."/>
            <person name="Lemon C."/>
            <person name="Bird N.H."/>
            <person name="Koop B.F."/>
        </authorList>
    </citation>
    <scope>NUCLEOTIDE SEQUENCE</scope>
</reference>
<accession>A0A6Q2XHP2</accession>
<feature type="region of interest" description="Disordered" evidence="5">
    <location>
        <begin position="905"/>
        <end position="929"/>
    </location>
</feature>
<evidence type="ECO:0000313" key="12">
    <source>
        <dbReference type="Ensembl" id="ENSELUP00000052812.2"/>
    </source>
</evidence>
<feature type="domain" description="VWA7 Ig-like" evidence="9">
    <location>
        <begin position="698"/>
        <end position="797"/>
    </location>
</feature>
<dbReference type="Ensembl" id="ENSELUT00000048840.2">
    <property type="protein sequence ID" value="ENSELUP00000052812.2"/>
    <property type="gene ID" value="ENSELUG00000038482.1"/>
</dbReference>
<proteinExistence type="predicted"/>